<dbReference type="Pfam" id="PF08766">
    <property type="entry name" value="DEK_C"/>
    <property type="match status" value="1"/>
</dbReference>
<organism evidence="2 3">
    <name type="scientific">Peronospora belbahrii</name>
    <dbReference type="NCBI Taxonomy" id="622444"/>
    <lineage>
        <taxon>Eukaryota</taxon>
        <taxon>Sar</taxon>
        <taxon>Stramenopiles</taxon>
        <taxon>Oomycota</taxon>
        <taxon>Peronosporomycetes</taxon>
        <taxon>Peronosporales</taxon>
        <taxon>Peronosporaceae</taxon>
        <taxon>Peronospora</taxon>
    </lineage>
</organism>
<evidence type="ECO:0000259" key="1">
    <source>
        <dbReference type="PROSITE" id="PS51998"/>
    </source>
</evidence>
<evidence type="ECO:0000313" key="3">
    <source>
        <dbReference type="Proteomes" id="UP001160483"/>
    </source>
</evidence>
<protein>
    <recommendedName>
        <fullName evidence="1">DEK-C domain-containing protein</fullName>
    </recommendedName>
</protein>
<feature type="domain" description="DEK-C" evidence="1">
    <location>
        <begin position="17"/>
        <end position="72"/>
    </location>
</feature>
<evidence type="ECO:0000313" key="2">
    <source>
        <dbReference type="EMBL" id="CAH0479474.1"/>
    </source>
</evidence>
<proteinExistence type="predicted"/>
<dbReference type="AlphaFoldDB" id="A0AAU9L434"/>
<sequence>MTSSGSSLIANPRTISKELEAKISTSIASVIASSDVAKLTTKMVRQAVEKQVRVSLATHKDVLKRLMHQELRKFKSKKMAKRVVMEPWKIDMRRESIVKGLSRVYLMMRESPVTFPDWGLHAIQSLYDLQAVEEGEVLRLATLYARLMGALWLKEDRHVDWIPGSIPTPTQLVNAIRAVYVVERLGISHARRVELLNFF</sequence>
<dbReference type="InterPro" id="IPR014876">
    <property type="entry name" value="DEK_C"/>
</dbReference>
<reference evidence="2" key="1">
    <citation type="submission" date="2021-11" db="EMBL/GenBank/DDBJ databases">
        <authorList>
            <person name="Islam A."/>
            <person name="Islam S."/>
            <person name="Flora M.S."/>
            <person name="Rahman M."/>
            <person name="Ziaur R.M."/>
            <person name="Epstein J.H."/>
            <person name="Hassan M."/>
            <person name="Klassen M."/>
            <person name="Woodard K."/>
            <person name="Webb A."/>
            <person name="Webby R.J."/>
            <person name="El Zowalaty M.E."/>
        </authorList>
    </citation>
    <scope>NUCLEOTIDE SEQUENCE</scope>
    <source>
        <strain evidence="2">Pbs3</strain>
    </source>
</reference>
<name>A0AAU9L434_9STRA</name>
<accession>A0AAU9L434</accession>
<dbReference type="Proteomes" id="UP001160483">
    <property type="component" value="Unassembled WGS sequence"/>
</dbReference>
<dbReference type="EMBL" id="CAKKTJ010000308">
    <property type="protein sequence ID" value="CAH0479474.1"/>
    <property type="molecule type" value="Genomic_DNA"/>
</dbReference>
<gene>
    <name evidence="2" type="ORF">PBS003_LOCUS6111</name>
</gene>
<dbReference type="PROSITE" id="PS51998">
    <property type="entry name" value="DEK_C"/>
    <property type="match status" value="1"/>
</dbReference>
<comment type="caution">
    <text evidence="2">The sequence shown here is derived from an EMBL/GenBank/DDBJ whole genome shotgun (WGS) entry which is preliminary data.</text>
</comment>